<dbReference type="Pfam" id="PF23639">
    <property type="entry name" value="DUF7146"/>
    <property type="match status" value="1"/>
</dbReference>
<evidence type="ECO:0000313" key="11">
    <source>
        <dbReference type="Proteomes" id="UP000291301"/>
    </source>
</evidence>
<dbReference type="EMBL" id="SJST01000002">
    <property type="protein sequence ID" value="TCD15159.1"/>
    <property type="molecule type" value="Genomic_DNA"/>
</dbReference>
<accession>A0A4R0PF09</accession>
<dbReference type="GO" id="GO:0016779">
    <property type="term" value="F:nucleotidyltransferase activity"/>
    <property type="evidence" value="ECO:0007669"/>
    <property type="project" value="UniProtKB-KW"/>
</dbReference>
<feature type="compositionally biased region" description="Low complexity" evidence="7">
    <location>
        <begin position="51"/>
        <end position="60"/>
    </location>
</feature>
<evidence type="ECO:0000256" key="2">
    <source>
        <dbReference type="ARBA" id="ARBA00022515"/>
    </source>
</evidence>
<dbReference type="AlphaFoldDB" id="A0A4R0PF09"/>
<keyword evidence="11" id="KW-1185">Reference proteome</keyword>
<name>A0A4R0PF09_9HYPH</name>
<dbReference type="Pfam" id="PF13362">
    <property type="entry name" value="Toprim_3"/>
    <property type="match status" value="1"/>
</dbReference>
<feature type="domain" description="Toprim" evidence="8">
    <location>
        <begin position="381"/>
        <end position="470"/>
    </location>
</feature>
<feature type="region of interest" description="Disordered" evidence="7">
    <location>
        <begin position="1"/>
        <end position="100"/>
    </location>
</feature>
<gene>
    <name evidence="10" type="ORF">E0D97_06315</name>
</gene>
<reference evidence="10 11" key="1">
    <citation type="journal article" date="2015" name="Antonie Van Leeuwenhoek">
        <title>Oricola cellulosilytica gen. nov., sp. nov., a cellulose-degrading bacterium of the family Phyllobacteriaceae isolated from surface seashore water, and emended descriptions of Mesorhizobium loti and Phyllobacterium myrsinacearum.</title>
        <authorList>
            <person name="Hameed A."/>
            <person name="Shahina M."/>
            <person name="Lai W.A."/>
            <person name="Lin S.Y."/>
            <person name="Young L.S."/>
            <person name="Liu Y.C."/>
            <person name="Hsu Y.H."/>
            <person name="Young C.C."/>
        </authorList>
    </citation>
    <scope>NUCLEOTIDE SEQUENCE [LARGE SCALE GENOMIC DNA]</scope>
    <source>
        <strain evidence="10 11">KCTC 52183</strain>
    </source>
</reference>
<dbReference type="Proteomes" id="UP000291301">
    <property type="component" value="Unassembled WGS sequence"/>
</dbReference>
<keyword evidence="2" id="KW-0639">Primosome</keyword>
<feature type="region of interest" description="Disordered" evidence="7">
    <location>
        <begin position="203"/>
        <end position="232"/>
    </location>
</feature>
<dbReference type="GO" id="GO:0008270">
    <property type="term" value="F:zinc ion binding"/>
    <property type="evidence" value="ECO:0007669"/>
    <property type="project" value="InterPro"/>
</dbReference>
<keyword evidence="5" id="KW-0235">DNA replication</keyword>
<keyword evidence="1" id="KW-0240">DNA-directed RNA polymerase</keyword>
<dbReference type="Gene3D" id="3.40.1360.10">
    <property type="match status" value="1"/>
</dbReference>
<dbReference type="Gene3D" id="3.90.580.10">
    <property type="entry name" value="Zinc finger, CHC2-type domain"/>
    <property type="match status" value="1"/>
</dbReference>
<dbReference type="InterPro" id="IPR055570">
    <property type="entry name" value="DUF7146"/>
</dbReference>
<sequence>MAHSRADGRTLLRIPARPDPRGAPAGQAADRRARLRPVRGDLSGGHRVRHAPILPGAGARPPAPAHPRDLPRRRGPPRLPGDRPPARHDGAGAFVPRGDALNRPSDFADIKEALQDRIEALARELLPDGHRNGGYWIGRNPLRDDRHAGSFWILLKRNPGVWKDEATGDTGDVINLVQYLGQLPDYRATRDWCVRWLGWKSGPQKPMSDAARRAVERQREKQRAEREASEAEELAKQSGRAFSLWLKCVKLTPDTFPGSLLETYLQSRGLDLKRWLIDAGRPLPGAIRFSASEPYVLAEGRGRTHRPCMVTLMTGANGRHQAIHRTWLSPDGSGKAAFPDPERNKARKIWPSPVGAVIRISKGEGDLTPEEAARQGRAGPLVVTEGIEDALSIAISCPDHRVWAAGTLGNIAHVPVLPCVSRVIVAADNDWHNKQASAALGRAVAALKAHGRPVAIARSTIGKDMNDLLKGEPV</sequence>
<evidence type="ECO:0000256" key="5">
    <source>
        <dbReference type="ARBA" id="ARBA00022705"/>
    </source>
</evidence>
<keyword evidence="4" id="KW-0548">Nucleotidyltransferase</keyword>
<dbReference type="GO" id="GO:0006269">
    <property type="term" value="P:DNA replication, synthesis of primer"/>
    <property type="evidence" value="ECO:0007669"/>
    <property type="project" value="UniProtKB-KW"/>
</dbReference>
<dbReference type="CDD" id="cd01029">
    <property type="entry name" value="TOPRIM_primases"/>
    <property type="match status" value="1"/>
</dbReference>
<evidence type="ECO:0000256" key="6">
    <source>
        <dbReference type="ARBA" id="ARBA00023163"/>
    </source>
</evidence>
<feature type="compositionally biased region" description="Basic and acidic residues" evidence="7">
    <location>
        <begin position="80"/>
        <end position="90"/>
    </location>
</feature>
<evidence type="ECO:0000313" key="10">
    <source>
        <dbReference type="EMBL" id="TCD15159.1"/>
    </source>
</evidence>
<dbReference type="InterPro" id="IPR006171">
    <property type="entry name" value="TOPRIM_dom"/>
</dbReference>
<evidence type="ECO:0000256" key="4">
    <source>
        <dbReference type="ARBA" id="ARBA00022695"/>
    </source>
</evidence>
<dbReference type="SUPFAM" id="SSF57783">
    <property type="entry name" value="Zinc beta-ribbon"/>
    <property type="match status" value="1"/>
</dbReference>
<evidence type="ECO:0000259" key="8">
    <source>
        <dbReference type="Pfam" id="PF13362"/>
    </source>
</evidence>
<feature type="compositionally biased region" description="Basic and acidic residues" evidence="7">
    <location>
        <begin position="1"/>
        <end position="20"/>
    </location>
</feature>
<feature type="domain" description="DUF7146" evidence="9">
    <location>
        <begin position="236"/>
        <end position="343"/>
    </location>
</feature>
<keyword evidence="3" id="KW-0808">Transferase</keyword>
<protein>
    <submittedName>
        <fullName evidence="10">Uncharacterized protein</fullName>
    </submittedName>
</protein>
<proteinExistence type="predicted"/>
<evidence type="ECO:0000259" key="9">
    <source>
        <dbReference type="Pfam" id="PF23639"/>
    </source>
</evidence>
<organism evidence="10 11">
    <name type="scientific">Oricola cellulosilytica</name>
    <dbReference type="NCBI Taxonomy" id="1429082"/>
    <lineage>
        <taxon>Bacteria</taxon>
        <taxon>Pseudomonadati</taxon>
        <taxon>Pseudomonadota</taxon>
        <taxon>Alphaproteobacteria</taxon>
        <taxon>Hyphomicrobiales</taxon>
        <taxon>Ahrensiaceae</taxon>
        <taxon>Oricola</taxon>
    </lineage>
</organism>
<evidence type="ECO:0000256" key="3">
    <source>
        <dbReference type="ARBA" id="ARBA00022679"/>
    </source>
</evidence>
<dbReference type="GO" id="GO:1990077">
    <property type="term" value="C:primosome complex"/>
    <property type="evidence" value="ECO:0007669"/>
    <property type="project" value="UniProtKB-KW"/>
</dbReference>
<dbReference type="GO" id="GO:0003677">
    <property type="term" value="F:DNA binding"/>
    <property type="evidence" value="ECO:0007669"/>
    <property type="project" value="InterPro"/>
</dbReference>
<keyword evidence="6" id="KW-0804">Transcription</keyword>
<dbReference type="InterPro" id="IPR034154">
    <property type="entry name" value="TOPRIM_DnaG/twinkle"/>
</dbReference>
<evidence type="ECO:0000256" key="1">
    <source>
        <dbReference type="ARBA" id="ARBA00022478"/>
    </source>
</evidence>
<feature type="compositionally biased region" description="Basic and acidic residues" evidence="7">
    <location>
        <begin position="210"/>
        <end position="232"/>
    </location>
</feature>
<dbReference type="InterPro" id="IPR036977">
    <property type="entry name" value="DNA_primase_Znf_CHC2"/>
</dbReference>
<evidence type="ECO:0000256" key="7">
    <source>
        <dbReference type="SAM" id="MobiDB-lite"/>
    </source>
</evidence>
<comment type="caution">
    <text evidence="10">The sequence shown here is derived from an EMBL/GenBank/DDBJ whole genome shotgun (WGS) entry which is preliminary data.</text>
</comment>
<dbReference type="GO" id="GO:0000428">
    <property type="term" value="C:DNA-directed RNA polymerase complex"/>
    <property type="evidence" value="ECO:0007669"/>
    <property type="project" value="UniProtKB-KW"/>
</dbReference>